<comment type="caution">
    <text evidence="5">The sequence shown here is derived from an EMBL/GenBank/DDBJ whole genome shotgun (WGS) entry which is preliminary data.</text>
</comment>
<evidence type="ECO:0000256" key="3">
    <source>
        <dbReference type="ARBA" id="ARBA00023141"/>
    </source>
</evidence>
<keyword evidence="6" id="KW-1185">Reference proteome</keyword>
<comment type="pathway">
    <text evidence="1">Metabolic intermediate biosynthesis; chorismate biosynthesis; chorismate from D-erythrose 4-phosphate and phosphoenolpyruvate: step 4/7.</text>
</comment>
<dbReference type="Gene3D" id="3.40.50.720">
    <property type="entry name" value="NAD(P)-binding Rossmann-like Domain"/>
    <property type="match status" value="1"/>
</dbReference>
<keyword evidence="2" id="KW-0560">Oxidoreductase</keyword>
<evidence type="ECO:0000256" key="2">
    <source>
        <dbReference type="ARBA" id="ARBA00023002"/>
    </source>
</evidence>
<dbReference type="RefSeq" id="WP_234865591.1">
    <property type="nucleotide sequence ID" value="NZ_JAKEVY010000002.1"/>
</dbReference>
<proteinExistence type="predicted"/>
<name>A0ABS9BHV1_9BACT</name>
<keyword evidence="3" id="KW-0028">Amino-acid biosynthesis</keyword>
<organism evidence="5 6">
    <name type="scientific">Flavihumibacter fluminis</name>
    <dbReference type="NCBI Taxonomy" id="2909236"/>
    <lineage>
        <taxon>Bacteria</taxon>
        <taxon>Pseudomonadati</taxon>
        <taxon>Bacteroidota</taxon>
        <taxon>Chitinophagia</taxon>
        <taxon>Chitinophagales</taxon>
        <taxon>Chitinophagaceae</taxon>
        <taxon>Flavihumibacter</taxon>
    </lineage>
</organism>
<sequence length="245" mass="27577">MRYFGLIGYPLSHSFSKAYFNQKFEQEGIPAQYENYPIPSIEEFPELLRQHPLLEGINVTIPYKEAVLPYLHSVSEVVRKTGACNCIRIRSGRLEGFNTDVLGFEKSLLKSLQPRHDRALVLGTGGASKAVQFVLDKLRIPFTVISRSADPAAGILSYAELNSELQHNSRLWINTTPLGMHPNVVSCPPVDYAQLGSDHYLYDLVYNPAETLFLKKGKERGAITENGHDMLLIQAEEGWKIWNAD</sequence>
<dbReference type="Gene3D" id="3.40.50.10860">
    <property type="entry name" value="Leucine Dehydrogenase, chain A, domain 1"/>
    <property type="match status" value="1"/>
</dbReference>
<accession>A0ABS9BHV1</accession>
<dbReference type="CDD" id="cd01065">
    <property type="entry name" value="NAD_bind_Shikimate_DH"/>
    <property type="match status" value="1"/>
</dbReference>
<dbReference type="SUPFAM" id="SSF53223">
    <property type="entry name" value="Aminoacid dehydrogenase-like, N-terminal domain"/>
    <property type="match status" value="1"/>
</dbReference>
<dbReference type="SUPFAM" id="SSF51735">
    <property type="entry name" value="NAD(P)-binding Rossmann-fold domains"/>
    <property type="match status" value="1"/>
</dbReference>
<reference evidence="5 6" key="1">
    <citation type="submission" date="2022-01" db="EMBL/GenBank/DDBJ databases">
        <title>Flavihumibacter sp. nov., isolated from sediment of a river.</title>
        <authorList>
            <person name="Liu H."/>
        </authorList>
    </citation>
    <scope>NUCLEOTIDE SEQUENCE [LARGE SCALE GENOMIC DNA]</scope>
    <source>
        <strain evidence="5 6">RY-1</strain>
    </source>
</reference>
<dbReference type="EMBL" id="JAKEVY010000002">
    <property type="protein sequence ID" value="MCF1714678.1"/>
    <property type="molecule type" value="Genomic_DNA"/>
</dbReference>
<gene>
    <name evidence="5" type="ORF">L0U88_08580</name>
</gene>
<dbReference type="InterPro" id="IPR013708">
    <property type="entry name" value="Shikimate_DH-bd_N"/>
</dbReference>
<dbReference type="PANTHER" id="PTHR21089:SF1">
    <property type="entry name" value="BIFUNCTIONAL 3-DEHYDROQUINATE DEHYDRATASE_SHIKIMATE DEHYDROGENASE, CHLOROPLASTIC"/>
    <property type="match status" value="1"/>
</dbReference>
<dbReference type="Pfam" id="PF08501">
    <property type="entry name" value="Shikimate_dh_N"/>
    <property type="match status" value="1"/>
</dbReference>
<feature type="domain" description="Shikimate dehydrogenase substrate binding N-terminal" evidence="4">
    <location>
        <begin position="6"/>
        <end position="87"/>
    </location>
</feature>
<evidence type="ECO:0000256" key="1">
    <source>
        <dbReference type="ARBA" id="ARBA00004871"/>
    </source>
</evidence>
<dbReference type="InterPro" id="IPR022893">
    <property type="entry name" value="Shikimate_DH_fam"/>
</dbReference>
<protein>
    <submittedName>
        <fullName evidence="5">Shikimate dehydrogenase</fullName>
    </submittedName>
</protein>
<dbReference type="Proteomes" id="UP001200145">
    <property type="component" value="Unassembled WGS sequence"/>
</dbReference>
<dbReference type="PANTHER" id="PTHR21089">
    <property type="entry name" value="SHIKIMATE DEHYDROGENASE"/>
    <property type="match status" value="1"/>
</dbReference>
<evidence type="ECO:0000259" key="4">
    <source>
        <dbReference type="Pfam" id="PF08501"/>
    </source>
</evidence>
<evidence type="ECO:0000313" key="6">
    <source>
        <dbReference type="Proteomes" id="UP001200145"/>
    </source>
</evidence>
<dbReference type="InterPro" id="IPR036291">
    <property type="entry name" value="NAD(P)-bd_dom_sf"/>
</dbReference>
<dbReference type="InterPro" id="IPR046346">
    <property type="entry name" value="Aminoacid_DH-like_N_sf"/>
</dbReference>
<keyword evidence="3" id="KW-0057">Aromatic amino acid biosynthesis</keyword>
<evidence type="ECO:0000313" key="5">
    <source>
        <dbReference type="EMBL" id="MCF1714678.1"/>
    </source>
</evidence>